<dbReference type="InterPro" id="IPR014752">
    <property type="entry name" value="Arrestin-like_C"/>
</dbReference>
<reference evidence="6" key="1">
    <citation type="submission" date="2025-05" db="UniProtKB">
        <authorList>
            <consortium name="EnsemblMetazoa"/>
        </authorList>
    </citation>
    <scope>IDENTIFICATION</scope>
</reference>
<accession>A0ABM5JW73</accession>
<dbReference type="EnsemblMetazoa" id="XM_050646232.1">
    <property type="protein sequence ID" value="XP_050502189.1"/>
    <property type="gene ID" value="LOC114324434"/>
</dbReference>
<dbReference type="PANTHER" id="PTHR11188">
    <property type="entry name" value="ARRESTIN DOMAIN CONTAINING PROTEIN"/>
    <property type="match status" value="1"/>
</dbReference>
<evidence type="ECO:0000256" key="2">
    <source>
        <dbReference type="ARBA" id="ARBA00022606"/>
    </source>
</evidence>
<evidence type="ECO:0000313" key="6">
    <source>
        <dbReference type="EnsemblMetazoa" id="XP_050502189.1"/>
    </source>
</evidence>
<dbReference type="PANTHER" id="PTHR11188:SF17">
    <property type="entry name" value="FI21816P1"/>
    <property type="match status" value="1"/>
</dbReference>
<comment type="similarity">
    <text evidence="1">Belongs to the arrestin family.</text>
</comment>
<evidence type="ECO:0000313" key="7">
    <source>
        <dbReference type="Proteomes" id="UP001652700"/>
    </source>
</evidence>
<organism evidence="6 7">
    <name type="scientific">Diabrotica virgifera virgifera</name>
    <name type="common">western corn rootworm</name>
    <dbReference type="NCBI Taxonomy" id="50390"/>
    <lineage>
        <taxon>Eukaryota</taxon>
        <taxon>Metazoa</taxon>
        <taxon>Ecdysozoa</taxon>
        <taxon>Arthropoda</taxon>
        <taxon>Hexapoda</taxon>
        <taxon>Insecta</taxon>
        <taxon>Pterygota</taxon>
        <taxon>Neoptera</taxon>
        <taxon>Endopterygota</taxon>
        <taxon>Coleoptera</taxon>
        <taxon>Polyphaga</taxon>
        <taxon>Cucujiformia</taxon>
        <taxon>Chrysomeloidea</taxon>
        <taxon>Chrysomelidae</taxon>
        <taxon>Galerucinae</taxon>
        <taxon>Diabroticina</taxon>
        <taxon>Diabroticites</taxon>
        <taxon>Diabrotica</taxon>
    </lineage>
</organism>
<dbReference type="InterPro" id="IPR011021">
    <property type="entry name" value="Arrestin-like_N"/>
</dbReference>
<dbReference type="InterPro" id="IPR050357">
    <property type="entry name" value="Arrestin_domain-protein"/>
</dbReference>
<feature type="region of interest" description="Disordered" evidence="3">
    <location>
        <begin position="406"/>
        <end position="430"/>
    </location>
</feature>
<keyword evidence="7" id="KW-1185">Reference proteome</keyword>
<dbReference type="Proteomes" id="UP001652700">
    <property type="component" value="Unplaced"/>
</dbReference>
<feature type="domain" description="Arrestin-like N-terminal" evidence="4">
    <location>
        <begin position="74"/>
        <end position="132"/>
    </location>
</feature>
<evidence type="ECO:0000256" key="3">
    <source>
        <dbReference type="SAM" id="MobiDB-lite"/>
    </source>
</evidence>
<sequence length="430" mass="48249">MSCLLHMSCRVVFIRGGVFSSGSPILGNVIVQSAGNVEDITCRLLRIEETHWGVNHGVHKFVLKEIKLTKVLRFNVGDLIFPFKFNLPSSGIPSSYTHKNGTVKYFVSVLIRGPVFSELTAMEQLQVNATIDIVQRPKVPLYAHAEQESEFCFCYTFHDDMNLTASLEDDTFFLGETMIIRVDIGDEGPSENVEITAQLFLRTRFTALQPKVKYNYEDKLVPKASAKGISSRAQKTIYLQLQIPAQMKIPNFWGCKLFYHFYYLQVQAVLGNRRNIVLNIEDIHVCHRRIISNEIGFAQDVVPSYIAPELDLGFPLVPVAQAPSGAYPPTTVNAPYPLGFSSHPLYPRHTNTINMPLPVLPPPPFLSINRNGSMNRNSGHRPYSSSYPTERRTITAPLAVQENFTATNGTTHDNSSGLPSYDEVMKEQHS</sequence>
<dbReference type="InterPro" id="IPR014756">
    <property type="entry name" value="Ig_E-set"/>
</dbReference>
<dbReference type="Pfam" id="PF02752">
    <property type="entry name" value="Arrestin_C"/>
    <property type="match status" value="1"/>
</dbReference>
<evidence type="ECO:0000259" key="5">
    <source>
        <dbReference type="Pfam" id="PF02752"/>
    </source>
</evidence>
<feature type="domain" description="Arrestin C-terminal-like" evidence="5">
    <location>
        <begin position="161"/>
        <end position="280"/>
    </location>
</feature>
<dbReference type="SUPFAM" id="SSF81296">
    <property type="entry name" value="E set domains"/>
    <property type="match status" value="1"/>
</dbReference>
<evidence type="ECO:0000259" key="4">
    <source>
        <dbReference type="Pfam" id="PF00339"/>
    </source>
</evidence>
<dbReference type="Gene3D" id="2.60.40.640">
    <property type="match status" value="2"/>
</dbReference>
<keyword evidence="2" id="KW-0716">Sensory transduction</keyword>
<evidence type="ECO:0000256" key="1">
    <source>
        <dbReference type="ARBA" id="ARBA00005298"/>
    </source>
</evidence>
<dbReference type="GeneID" id="114324434"/>
<dbReference type="RefSeq" id="XP_050502189.1">
    <property type="nucleotide sequence ID" value="XM_050646232.1"/>
</dbReference>
<name>A0ABM5JW73_DIAVI</name>
<protein>
    <submittedName>
        <fullName evidence="6">Uncharacterized protein</fullName>
    </submittedName>
</protein>
<feature type="compositionally biased region" description="Polar residues" evidence="3">
    <location>
        <begin position="406"/>
        <end position="418"/>
    </location>
</feature>
<proteinExistence type="inferred from homology"/>
<dbReference type="InterPro" id="IPR011022">
    <property type="entry name" value="Arrestin_C-like"/>
</dbReference>
<dbReference type="Pfam" id="PF00339">
    <property type="entry name" value="Arrestin_N"/>
    <property type="match status" value="1"/>
</dbReference>